<evidence type="ECO:0000256" key="1">
    <source>
        <dbReference type="SAM" id="MobiDB-lite"/>
    </source>
</evidence>
<feature type="compositionally biased region" description="Basic and acidic residues" evidence="1">
    <location>
        <begin position="1"/>
        <end position="12"/>
    </location>
</feature>
<reference evidence="2" key="1">
    <citation type="submission" date="2021-02" db="EMBL/GenBank/DDBJ databases">
        <authorList>
            <person name="Palmer J.M."/>
        </authorList>
    </citation>
    <scope>NUCLEOTIDE SEQUENCE</scope>
    <source>
        <strain evidence="2">SCRP734</strain>
    </source>
</reference>
<sequence length="215" mass="23531">MGEAATSERSEDVGAGGTPVDSEVSNPWLQRQGQSAARSQRRVIRQPTVRAAGRDQNVIRRKEEQRAGSVPRTSTAGPMDGTRADGSGSTARTDAENRQQPALRTGAPAVVTKGKAATQKGAVRKKNREANQARAVEDDEVEQRRLGAEKAAREAREARRSARGDESKETRATKVHADGDTTRKHPTARIWEPKDTRWLKAPMARMAMTGRAKEW</sequence>
<name>A0A8T1V527_9STRA</name>
<dbReference type="AlphaFoldDB" id="A0A8T1V527"/>
<proteinExistence type="predicted"/>
<protein>
    <submittedName>
        <fullName evidence="2">Uncharacterized protein</fullName>
    </submittedName>
</protein>
<dbReference type="Proteomes" id="UP000694044">
    <property type="component" value="Unassembled WGS sequence"/>
</dbReference>
<gene>
    <name evidence="2" type="ORF">PHYPSEUDO_002561</name>
</gene>
<feature type="compositionally biased region" description="Basic and acidic residues" evidence="1">
    <location>
        <begin position="57"/>
        <end position="66"/>
    </location>
</feature>
<accession>A0A8T1V527</accession>
<organism evidence="2 3">
    <name type="scientific">Phytophthora pseudosyringae</name>
    <dbReference type="NCBI Taxonomy" id="221518"/>
    <lineage>
        <taxon>Eukaryota</taxon>
        <taxon>Sar</taxon>
        <taxon>Stramenopiles</taxon>
        <taxon>Oomycota</taxon>
        <taxon>Peronosporomycetes</taxon>
        <taxon>Peronosporales</taxon>
        <taxon>Peronosporaceae</taxon>
        <taxon>Phytophthora</taxon>
    </lineage>
</organism>
<comment type="caution">
    <text evidence="2">The sequence shown here is derived from an EMBL/GenBank/DDBJ whole genome shotgun (WGS) entry which is preliminary data.</text>
</comment>
<evidence type="ECO:0000313" key="2">
    <source>
        <dbReference type="EMBL" id="KAG7375209.1"/>
    </source>
</evidence>
<evidence type="ECO:0000313" key="3">
    <source>
        <dbReference type="Proteomes" id="UP000694044"/>
    </source>
</evidence>
<feature type="region of interest" description="Disordered" evidence="1">
    <location>
        <begin position="1"/>
        <end position="196"/>
    </location>
</feature>
<keyword evidence="3" id="KW-1185">Reference proteome</keyword>
<dbReference type="EMBL" id="JAGDFM010001466">
    <property type="protein sequence ID" value="KAG7375209.1"/>
    <property type="molecule type" value="Genomic_DNA"/>
</dbReference>
<feature type="compositionally biased region" description="Polar residues" evidence="1">
    <location>
        <begin position="87"/>
        <end position="102"/>
    </location>
</feature>
<feature type="compositionally biased region" description="Basic and acidic residues" evidence="1">
    <location>
        <begin position="142"/>
        <end position="183"/>
    </location>
</feature>